<protein>
    <submittedName>
        <fullName evidence="1">Uncharacterized protein</fullName>
    </submittedName>
</protein>
<evidence type="ECO:0000313" key="2">
    <source>
        <dbReference type="Proteomes" id="UP000276741"/>
    </source>
</evidence>
<evidence type="ECO:0000313" key="1">
    <source>
        <dbReference type="EMBL" id="BBD73398.1"/>
    </source>
</evidence>
<keyword evidence="2" id="KW-1185">Reference proteome</keyword>
<name>A0A348B5E6_9CREN</name>
<reference evidence="2" key="1">
    <citation type="submission" date="2018-04" db="EMBL/GenBank/DDBJ databases">
        <title>Complete genome sequence of Sulfodiicoccus acidiphilus strain HS-1.</title>
        <authorList>
            <person name="Sakai H.D."/>
            <person name="Kurosawa N."/>
        </authorList>
    </citation>
    <scope>NUCLEOTIDE SEQUENCE [LARGE SCALE GENOMIC DNA]</scope>
    <source>
        <strain evidence="2">HS-1</strain>
    </source>
</reference>
<organism evidence="1 2">
    <name type="scientific">Sulfodiicoccus acidiphilus</name>
    <dbReference type="NCBI Taxonomy" id="1670455"/>
    <lineage>
        <taxon>Archaea</taxon>
        <taxon>Thermoproteota</taxon>
        <taxon>Thermoprotei</taxon>
        <taxon>Sulfolobales</taxon>
        <taxon>Sulfolobaceae</taxon>
        <taxon>Sulfodiicoccus</taxon>
    </lineage>
</organism>
<dbReference type="AlphaFoldDB" id="A0A348B5E6"/>
<dbReference type="KEGG" id="sacd:HS1genome_1787"/>
<gene>
    <name evidence="1" type="ORF">HS1genome_1787</name>
</gene>
<dbReference type="Proteomes" id="UP000276741">
    <property type="component" value="Chromosome"/>
</dbReference>
<accession>A0A348B5E6</accession>
<sequence>MAKGLVGEVFKEEPRQLTDLYHKVLLLLGRECEGAGRSPGQYNPGEVKRR</sequence>
<proteinExistence type="predicted"/>
<dbReference type="EMBL" id="AP018553">
    <property type="protein sequence ID" value="BBD73398.1"/>
    <property type="molecule type" value="Genomic_DNA"/>
</dbReference>